<dbReference type="RefSeq" id="WP_202665113.1">
    <property type="nucleotide sequence ID" value="NZ_JAENMR010000001.1"/>
</dbReference>
<evidence type="ECO:0000313" key="1">
    <source>
        <dbReference type="EMBL" id="MBL5932858.1"/>
    </source>
</evidence>
<accession>A0AAP2A988</accession>
<organism evidence="1 2">
    <name type="scientific">Lelliottia amnigena</name>
    <name type="common">Enterobacter amnigenus</name>
    <dbReference type="NCBI Taxonomy" id="61646"/>
    <lineage>
        <taxon>Bacteria</taxon>
        <taxon>Pseudomonadati</taxon>
        <taxon>Pseudomonadota</taxon>
        <taxon>Gammaproteobacteria</taxon>
        <taxon>Enterobacterales</taxon>
        <taxon>Enterobacteriaceae</taxon>
        <taxon>Lelliottia</taxon>
    </lineage>
</organism>
<dbReference type="EMBL" id="JAENMS010000001">
    <property type="protein sequence ID" value="MBL5932858.1"/>
    <property type="molecule type" value="Genomic_DNA"/>
</dbReference>
<protein>
    <submittedName>
        <fullName evidence="1">Uncharacterized protein</fullName>
    </submittedName>
</protein>
<comment type="caution">
    <text evidence="1">The sequence shown here is derived from an EMBL/GenBank/DDBJ whole genome shotgun (WGS) entry which is preliminary data.</text>
</comment>
<evidence type="ECO:0000313" key="2">
    <source>
        <dbReference type="Proteomes" id="UP000653275"/>
    </source>
</evidence>
<reference evidence="1" key="1">
    <citation type="submission" date="2020-12" db="EMBL/GenBank/DDBJ databases">
        <title>Draft genome sequence of Enterobacter spp., Lelliottia spp. and Serratia spp. isolated from drinking water reservoirs and lakes.</title>
        <authorList>
            <person name="Reitter C."/>
            <person name="Neuhaus K."/>
            <person name="Huegler M."/>
        </authorList>
    </citation>
    <scope>NUCLEOTIDE SEQUENCE</scope>
    <source>
        <strain evidence="1">TZW15</strain>
    </source>
</reference>
<dbReference type="Proteomes" id="UP000653275">
    <property type="component" value="Unassembled WGS sequence"/>
</dbReference>
<gene>
    <name evidence="1" type="ORF">I7V27_00005</name>
</gene>
<name>A0AAP2A988_LELAM</name>
<sequence length="186" mass="22055">MTYKADAITVRTIMDQFIKDEGVKARLKMIRERDRNDWEKWLQVELEYFISQTEGIQVEREIEAFPDNRMLRERYNMFIDLAIRKKRTRLNSYIFLELKCSRNVQALINGFEKDIQKINAIKKCVYDTRSFWCVGFHLNCSPRSVAKIKGYVEDCEYGYHEVIKLCDCSDEVECSCEDSKIGFAVI</sequence>
<proteinExistence type="predicted"/>
<dbReference type="AlphaFoldDB" id="A0AAP2A988"/>